<comment type="caution">
    <text evidence="2">The sequence shown here is derived from an EMBL/GenBank/DDBJ whole genome shotgun (WGS) entry which is preliminary data.</text>
</comment>
<dbReference type="EMBL" id="JANKBY010000050">
    <property type="protein sequence ID" value="MCR1822353.1"/>
    <property type="molecule type" value="Genomic_DNA"/>
</dbReference>
<proteinExistence type="predicted"/>
<accession>A0A9X2MA22</accession>
<protein>
    <submittedName>
        <fullName evidence="2">Uncharacterized protein</fullName>
    </submittedName>
</protein>
<keyword evidence="1" id="KW-0175">Coiled coil</keyword>
<dbReference type="Proteomes" id="UP001140817">
    <property type="component" value="Unassembled WGS sequence"/>
</dbReference>
<name>A0A9X2MA22_9FIRM</name>
<sequence>MDEHRTLNIEEQLKSISNELGIDYDNLKSKTKKHLLNIETAITNRELKYSELVDELKGNKVTLSSISDDAKISRQTLYNNKELKAYINFRTLQVNELNPYYQIDALKEKINKLNQKLELMINRDIDTEILRYENQILLEQIKNKDNTITRMNEQNTEMERRIKELKKDKINLNSTTSTSKGKVVTFVKDK</sequence>
<keyword evidence="3" id="KW-1185">Reference proteome</keyword>
<dbReference type="RefSeq" id="WP_147516127.1">
    <property type="nucleotide sequence ID" value="NZ_JANKBY010000050.1"/>
</dbReference>
<evidence type="ECO:0000313" key="3">
    <source>
        <dbReference type="Proteomes" id="UP001140817"/>
    </source>
</evidence>
<gene>
    <name evidence="2" type="ORF">NSA58_06085</name>
</gene>
<organism evidence="2 3">
    <name type="scientific">Terrisporobacter muris</name>
    <dbReference type="NCBI Taxonomy" id="2963284"/>
    <lineage>
        <taxon>Bacteria</taxon>
        <taxon>Bacillati</taxon>
        <taxon>Bacillota</taxon>
        <taxon>Clostridia</taxon>
        <taxon>Peptostreptococcales</taxon>
        <taxon>Peptostreptococcaceae</taxon>
        <taxon>Terrisporobacter</taxon>
    </lineage>
</organism>
<feature type="coiled-coil region" evidence="1">
    <location>
        <begin position="103"/>
        <end position="175"/>
    </location>
</feature>
<dbReference type="AlphaFoldDB" id="A0A9X2MA22"/>
<evidence type="ECO:0000256" key="1">
    <source>
        <dbReference type="SAM" id="Coils"/>
    </source>
</evidence>
<evidence type="ECO:0000313" key="2">
    <source>
        <dbReference type="EMBL" id="MCR1822353.1"/>
    </source>
</evidence>
<reference evidence="2" key="1">
    <citation type="submission" date="2022-07" db="EMBL/GenBank/DDBJ databases">
        <title>Enhanced cultured diversity of the mouse gut microbiota enables custom-made synthetic communities.</title>
        <authorList>
            <person name="Afrizal A."/>
        </authorList>
    </citation>
    <scope>NUCLEOTIDE SEQUENCE</scope>
    <source>
        <strain evidence="2">DSM 29186</strain>
    </source>
</reference>